<protein>
    <recommendedName>
        <fullName evidence="3">Sulfotransferase domain-containing protein</fullName>
    </recommendedName>
</protein>
<sequence>MRRCYLHIGTHKTGTTSIQRSLTQAPLSEAGFYFPNTGKWTADSGHHGLASAVASSQHDALVDSLIQEISLVPHHIILSSEEFTHMLWRNTQGFQNLVDRVLTVTDRVTVVLYLRRQADYIESNYIERLKSQFRLGFSAYAFARIDEDLAEFPLDYLRLIEVLDRIQNVDIEVRSYDAVRASGALADFLSVIDWPAAHPIDECRVNESLHIADSLKNFCRAQLQRALSDAEERTIELIALGLPARPRMDVNTRRDLVQQFAASNRALAERFPLDLLKEPLPGDYSFGAWTGLGDGAPPHQETLWQVTLDHLFSRTFFEIFLAASERFGNTQAALSGLEALANERHSQIETLQRALDITQAALTKTQRLALERHAMLDALQDPGAQPKAARGWRRLFRR</sequence>
<accession>A0ABX5MUI2</accession>
<evidence type="ECO:0000313" key="2">
    <source>
        <dbReference type="Proteomes" id="UP000247515"/>
    </source>
</evidence>
<keyword evidence="2" id="KW-1185">Reference proteome</keyword>
<name>A0ABX5MUI2_9BURK</name>
<gene>
    <name evidence="1" type="ORF">C7400_1089</name>
</gene>
<dbReference type="Gene3D" id="3.40.50.300">
    <property type="entry name" value="P-loop containing nucleotide triphosphate hydrolases"/>
    <property type="match status" value="1"/>
</dbReference>
<comment type="caution">
    <text evidence="1">The sequence shown here is derived from an EMBL/GenBank/DDBJ whole genome shotgun (WGS) entry which is preliminary data.</text>
</comment>
<dbReference type="InterPro" id="IPR027417">
    <property type="entry name" value="P-loop_NTPase"/>
</dbReference>
<reference evidence="1 2" key="1">
    <citation type="submission" date="2018-05" db="EMBL/GenBank/DDBJ databases">
        <title>Genomic Encyclopedia of Type Strains, Phase IV (KMG-V): Genome sequencing to study the core and pangenomes of soil and plant-associated prokaryotes.</title>
        <authorList>
            <person name="Whitman W."/>
        </authorList>
    </citation>
    <scope>NUCLEOTIDE SEQUENCE [LARGE SCALE GENOMIC DNA]</scope>
    <source>
        <strain evidence="1 2">SIr-6563</strain>
    </source>
</reference>
<dbReference type="EMBL" id="QJJV01000008">
    <property type="protein sequence ID" value="PXX16203.1"/>
    <property type="molecule type" value="Genomic_DNA"/>
</dbReference>
<dbReference type="Proteomes" id="UP000247515">
    <property type="component" value="Unassembled WGS sequence"/>
</dbReference>
<dbReference type="SUPFAM" id="SSF52540">
    <property type="entry name" value="P-loop containing nucleoside triphosphate hydrolases"/>
    <property type="match status" value="1"/>
</dbReference>
<organism evidence="1 2">
    <name type="scientific">Paraburkholderia tropica</name>
    <dbReference type="NCBI Taxonomy" id="92647"/>
    <lineage>
        <taxon>Bacteria</taxon>
        <taxon>Pseudomonadati</taxon>
        <taxon>Pseudomonadota</taxon>
        <taxon>Betaproteobacteria</taxon>
        <taxon>Burkholderiales</taxon>
        <taxon>Burkholderiaceae</taxon>
        <taxon>Paraburkholderia</taxon>
    </lineage>
</organism>
<evidence type="ECO:0008006" key="3">
    <source>
        <dbReference type="Google" id="ProtNLM"/>
    </source>
</evidence>
<evidence type="ECO:0000313" key="1">
    <source>
        <dbReference type="EMBL" id="PXX16203.1"/>
    </source>
</evidence>
<proteinExistence type="predicted"/>